<proteinExistence type="predicted"/>
<accession>G9AGT8</accession>
<organism evidence="3 4">
    <name type="scientific">Sinorhizobium fredii (strain HH103)</name>
    <dbReference type="NCBI Taxonomy" id="1117943"/>
    <lineage>
        <taxon>Bacteria</taxon>
        <taxon>Pseudomonadati</taxon>
        <taxon>Pseudomonadota</taxon>
        <taxon>Alphaproteobacteria</taxon>
        <taxon>Hyphomicrobiales</taxon>
        <taxon>Rhizobiaceae</taxon>
        <taxon>Sinorhizobium/Ensifer group</taxon>
        <taxon>Sinorhizobium</taxon>
    </lineage>
</organism>
<dbReference type="KEGG" id="sfh:SFHH103_05808"/>
<dbReference type="Proteomes" id="UP000007735">
    <property type="component" value="Plasmid pSfHH103e"/>
</dbReference>
<evidence type="ECO:0000256" key="1">
    <source>
        <dbReference type="SAM" id="MobiDB-lite"/>
    </source>
</evidence>
<dbReference type="PATRIC" id="fig|380.5.peg.5364"/>
<sequence>MAQLVHHSRKEFHPRAGHAARGEAPPRVSTILCLILGGMTLLVLVGKAFTYLFAAI</sequence>
<keyword evidence="3" id="KW-0614">Plasmid</keyword>
<evidence type="ECO:0000313" key="3">
    <source>
        <dbReference type="EMBL" id="CCF00270.1"/>
    </source>
</evidence>
<reference evidence="3 4" key="1">
    <citation type="journal article" date="2012" name="J. Bacteriol.">
        <title>Genome sequence of the soybean symbiont Sinorhizobium fredii HH103.</title>
        <authorList>
            <person name="Weidner S."/>
            <person name="Becker A."/>
            <person name="Bonilla I."/>
            <person name="Jaenicke S."/>
            <person name="Lloret J."/>
            <person name="Margaret I."/>
            <person name="Puhler A."/>
            <person name="Ruiz-Sainz J.E."/>
            <person name="Schneiker-Bekel S."/>
            <person name="Szczepanowski R."/>
            <person name="Vinardell J.M."/>
            <person name="Zehner S."/>
            <person name="Gottfert M."/>
        </authorList>
    </citation>
    <scope>NUCLEOTIDE SEQUENCE [LARGE SCALE GENOMIC DNA]</scope>
    <source>
        <strain evidence="3 4">HH103</strain>
        <plasmid evidence="4">pSfHH103e</plasmid>
    </source>
</reference>
<geneLocation type="plasmid" evidence="3 4">
    <name>pSfHH103e</name>
</geneLocation>
<gene>
    <name evidence="3" type="ordered locus">SFHH103_05808</name>
</gene>
<protein>
    <submittedName>
        <fullName evidence="3">Uncharacterized protein</fullName>
    </submittedName>
</protein>
<evidence type="ECO:0000313" key="4">
    <source>
        <dbReference type="Proteomes" id="UP000007735"/>
    </source>
</evidence>
<keyword evidence="2" id="KW-0472">Membrane</keyword>
<feature type="compositionally biased region" description="Basic residues" evidence="1">
    <location>
        <begin position="1"/>
        <end position="18"/>
    </location>
</feature>
<feature type="region of interest" description="Disordered" evidence="1">
    <location>
        <begin position="1"/>
        <end position="25"/>
    </location>
</feature>
<keyword evidence="2" id="KW-0812">Transmembrane</keyword>
<name>G9AGT8_SINF1</name>
<dbReference type="RefSeq" id="WP_014331922.1">
    <property type="nucleotide sequence ID" value="NC_016815.1"/>
</dbReference>
<dbReference type="EMBL" id="HE616899">
    <property type="protein sequence ID" value="CCF00270.1"/>
    <property type="molecule type" value="Genomic_DNA"/>
</dbReference>
<dbReference type="AlphaFoldDB" id="G9AGT8"/>
<feature type="transmembrane region" description="Helical" evidence="2">
    <location>
        <begin position="31"/>
        <end position="54"/>
    </location>
</feature>
<keyword evidence="2" id="KW-1133">Transmembrane helix</keyword>
<dbReference type="HOGENOM" id="CLU_3011148_0_0_5"/>
<evidence type="ECO:0000256" key="2">
    <source>
        <dbReference type="SAM" id="Phobius"/>
    </source>
</evidence>